<dbReference type="GO" id="GO:0005524">
    <property type="term" value="F:ATP binding"/>
    <property type="evidence" value="ECO:0007669"/>
    <property type="project" value="UniProtKB-UniRule"/>
</dbReference>
<evidence type="ECO:0000256" key="1">
    <source>
        <dbReference type="ARBA" id="ARBA00022679"/>
    </source>
</evidence>
<evidence type="ECO:0000256" key="3">
    <source>
        <dbReference type="ARBA" id="ARBA00022777"/>
    </source>
</evidence>
<keyword evidence="14" id="KW-1185">Reference proteome</keyword>
<feature type="domain" description="Protein kinase" evidence="12">
    <location>
        <begin position="47"/>
        <end position="310"/>
    </location>
</feature>
<evidence type="ECO:0000256" key="7">
    <source>
        <dbReference type="ARBA" id="ARBA00049014"/>
    </source>
</evidence>
<keyword evidence="3 13" id="KW-0418">Kinase</keyword>
<keyword evidence="11" id="KW-0723">Serine/threonine-protein kinase</keyword>
<evidence type="ECO:0000256" key="11">
    <source>
        <dbReference type="RuleBase" id="RU000304"/>
    </source>
</evidence>
<dbReference type="GO" id="GO:0051707">
    <property type="term" value="P:response to other organism"/>
    <property type="evidence" value="ECO:0007669"/>
    <property type="project" value="UniProtKB-ARBA"/>
</dbReference>
<evidence type="ECO:0000256" key="8">
    <source>
        <dbReference type="ARBA" id="ARBA00049299"/>
    </source>
</evidence>
<keyword evidence="2 10" id="KW-0547">Nucleotide-binding</keyword>
<dbReference type="Gramene" id="EOY00697">
    <property type="protein sequence ID" value="EOY00697"/>
    <property type="gene ID" value="TCM_010625"/>
</dbReference>
<evidence type="ECO:0000256" key="10">
    <source>
        <dbReference type="PROSITE-ProRule" id="PRU10141"/>
    </source>
</evidence>
<dbReference type="GO" id="GO:0004708">
    <property type="term" value="F:MAP kinase kinase activity"/>
    <property type="evidence" value="ECO:0007669"/>
    <property type="project" value="UniProtKB-EC"/>
</dbReference>
<comment type="catalytic activity">
    <reaction evidence="9">
        <text>L-tyrosyl-[protein] + ATP = O-phospho-L-tyrosyl-[protein] + ADP + H(+)</text>
        <dbReference type="Rhea" id="RHEA:10596"/>
        <dbReference type="Rhea" id="RHEA-COMP:10136"/>
        <dbReference type="Rhea" id="RHEA-COMP:20101"/>
        <dbReference type="ChEBI" id="CHEBI:15378"/>
        <dbReference type="ChEBI" id="CHEBI:30616"/>
        <dbReference type="ChEBI" id="CHEBI:46858"/>
        <dbReference type="ChEBI" id="CHEBI:61978"/>
        <dbReference type="ChEBI" id="CHEBI:456216"/>
        <dbReference type="EC" id="2.7.12.2"/>
    </reaction>
</comment>
<comment type="similarity">
    <text evidence="5">Belongs to the protein kinase superfamily. STE Ser/Thr protein kinase family. MAP kinase kinase subfamily.</text>
</comment>
<dbReference type="PROSITE" id="PS00108">
    <property type="entry name" value="PROTEIN_KINASE_ST"/>
    <property type="match status" value="1"/>
</dbReference>
<dbReference type="Gene3D" id="3.30.200.20">
    <property type="entry name" value="Phosphorylase Kinase, domain 1"/>
    <property type="match status" value="1"/>
</dbReference>
<keyword evidence="1" id="KW-0808">Transferase</keyword>
<dbReference type="InterPro" id="IPR008271">
    <property type="entry name" value="Ser/Thr_kinase_AS"/>
</dbReference>
<dbReference type="InterPro" id="IPR011009">
    <property type="entry name" value="Kinase-like_dom_sf"/>
</dbReference>
<dbReference type="PANTHER" id="PTHR48013:SF9">
    <property type="entry name" value="DUAL SPECIFICITY MITOGEN-ACTIVATED PROTEIN KINASE KINASE 5"/>
    <property type="match status" value="1"/>
</dbReference>
<keyword evidence="4 10" id="KW-0067">ATP-binding</keyword>
<comment type="catalytic activity">
    <reaction evidence="8">
        <text>L-threonyl-[protein] + ATP = O-phospho-L-threonyl-[protein] + ADP + H(+)</text>
        <dbReference type="Rhea" id="RHEA:46608"/>
        <dbReference type="Rhea" id="RHEA-COMP:11060"/>
        <dbReference type="Rhea" id="RHEA-COMP:11605"/>
        <dbReference type="ChEBI" id="CHEBI:15378"/>
        <dbReference type="ChEBI" id="CHEBI:30013"/>
        <dbReference type="ChEBI" id="CHEBI:30616"/>
        <dbReference type="ChEBI" id="CHEBI:61977"/>
        <dbReference type="ChEBI" id="CHEBI:456216"/>
        <dbReference type="EC" id="2.7.12.2"/>
    </reaction>
</comment>
<evidence type="ECO:0000259" key="12">
    <source>
        <dbReference type="PROSITE" id="PS50011"/>
    </source>
</evidence>
<dbReference type="OMA" id="DASTWAF"/>
<dbReference type="eggNOG" id="KOG0581">
    <property type="taxonomic scope" value="Eukaryota"/>
</dbReference>
<evidence type="ECO:0000256" key="2">
    <source>
        <dbReference type="ARBA" id="ARBA00022741"/>
    </source>
</evidence>
<feature type="binding site" evidence="10">
    <location>
        <position position="76"/>
    </location>
    <ligand>
        <name>ATP</name>
        <dbReference type="ChEBI" id="CHEBI:30616"/>
    </ligand>
</feature>
<sequence>MSLVKHRLQLSLELPVPEVKISNFIPFIYLPKSTTTASQGVSKLLDLEKLCVLGHGNYGTVYKVRHRQTSAIYALKVIRADPDASQQPYQQSHEMKILISTDSPYIIKCLGAYESLAGEKAIVMEYMDAGTLDTLLKANGPFPESSIAHIGYQVLSGLNYLHAFNIFHLDIKPSNLLVDKNMNVKIGDFGVSKIMPESDPPDYWDIYVGTYAYMSPERLDSNMYDPRFVSAADIWSLGVTLLELYVGHFPFLPPGEKPNWMQLVLITRYGEAPSMPKEASEELRGFISCCLHKEPNKRWTALQLLSHPFICGKGRLED</sequence>
<evidence type="ECO:0000256" key="5">
    <source>
        <dbReference type="ARBA" id="ARBA00038035"/>
    </source>
</evidence>
<evidence type="ECO:0000256" key="6">
    <source>
        <dbReference type="ARBA" id="ARBA00038999"/>
    </source>
</evidence>
<dbReference type="Gene3D" id="1.10.510.10">
    <property type="entry name" value="Transferase(Phosphotransferase) domain 1"/>
    <property type="match status" value="1"/>
</dbReference>
<protein>
    <recommendedName>
        <fullName evidence="6">mitogen-activated protein kinase kinase</fullName>
        <ecNumber evidence="6">2.7.12.2</ecNumber>
    </recommendedName>
</protein>
<dbReference type="Proteomes" id="UP000026915">
    <property type="component" value="Chromosome 2"/>
</dbReference>
<evidence type="ECO:0000256" key="9">
    <source>
        <dbReference type="ARBA" id="ARBA00051693"/>
    </source>
</evidence>
<name>A0A061E8N8_THECC</name>
<dbReference type="EMBL" id="CM001880">
    <property type="protein sequence ID" value="EOY00697.1"/>
    <property type="molecule type" value="Genomic_DNA"/>
</dbReference>
<dbReference type="GO" id="GO:0004674">
    <property type="term" value="F:protein serine/threonine kinase activity"/>
    <property type="evidence" value="ECO:0000318"/>
    <property type="project" value="GO_Central"/>
</dbReference>
<dbReference type="InterPro" id="IPR017441">
    <property type="entry name" value="Protein_kinase_ATP_BS"/>
</dbReference>
<evidence type="ECO:0000313" key="13">
    <source>
        <dbReference type="EMBL" id="EOY00697.1"/>
    </source>
</evidence>
<dbReference type="InParanoid" id="A0A061E8N8"/>
<dbReference type="SUPFAM" id="SSF56112">
    <property type="entry name" value="Protein kinase-like (PK-like)"/>
    <property type="match status" value="1"/>
</dbReference>
<accession>A0A061E8N8</accession>
<comment type="catalytic activity">
    <reaction evidence="7">
        <text>L-seryl-[protein] + ATP = O-phospho-L-seryl-[protein] + ADP + H(+)</text>
        <dbReference type="Rhea" id="RHEA:17989"/>
        <dbReference type="Rhea" id="RHEA-COMP:9863"/>
        <dbReference type="Rhea" id="RHEA-COMP:11604"/>
        <dbReference type="ChEBI" id="CHEBI:15378"/>
        <dbReference type="ChEBI" id="CHEBI:29999"/>
        <dbReference type="ChEBI" id="CHEBI:30616"/>
        <dbReference type="ChEBI" id="CHEBI:83421"/>
        <dbReference type="ChEBI" id="CHEBI:456216"/>
        <dbReference type="EC" id="2.7.12.2"/>
    </reaction>
</comment>
<dbReference type="Pfam" id="PF00069">
    <property type="entry name" value="Pkinase"/>
    <property type="match status" value="1"/>
</dbReference>
<dbReference type="STRING" id="3641.A0A061E8N8"/>
<dbReference type="PIRSF" id="PIRSF000654">
    <property type="entry name" value="Integrin-linked_kinase"/>
    <property type="match status" value="1"/>
</dbReference>
<dbReference type="PROSITE" id="PS50011">
    <property type="entry name" value="PROTEIN_KINASE_DOM"/>
    <property type="match status" value="1"/>
</dbReference>
<dbReference type="EC" id="2.7.12.2" evidence="6"/>
<evidence type="ECO:0000313" key="14">
    <source>
        <dbReference type="Proteomes" id="UP000026915"/>
    </source>
</evidence>
<dbReference type="SMART" id="SM00220">
    <property type="entry name" value="S_TKc"/>
    <property type="match status" value="1"/>
</dbReference>
<proteinExistence type="inferred from homology"/>
<dbReference type="PROSITE" id="PS00107">
    <property type="entry name" value="PROTEIN_KINASE_ATP"/>
    <property type="match status" value="1"/>
</dbReference>
<dbReference type="CDD" id="cd06623">
    <property type="entry name" value="PKc_MAPKK_plant_like"/>
    <property type="match status" value="1"/>
</dbReference>
<dbReference type="HOGENOM" id="CLU_000288_63_23_1"/>
<dbReference type="InterPro" id="IPR000719">
    <property type="entry name" value="Prot_kinase_dom"/>
</dbReference>
<dbReference type="PANTHER" id="PTHR48013">
    <property type="entry name" value="DUAL SPECIFICITY MITOGEN-ACTIVATED PROTEIN KINASE KINASE 5-RELATED"/>
    <property type="match status" value="1"/>
</dbReference>
<dbReference type="AlphaFoldDB" id="A0A061E8N8"/>
<evidence type="ECO:0000256" key="4">
    <source>
        <dbReference type="ARBA" id="ARBA00022840"/>
    </source>
</evidence>
<dbReference type="GO" id="GO:0005737">
    <property type="term" value="C:cytoplasm"/>
    <property type="evidence" value="ECO:0000318"/>
    <property type="project" value="GO_Central"/>
</dbReference>
<organism evidence="13 14">
    <name type="scientific">Theobroma cacao</name>
    <name type="common">Cacao</name>
    <name type="synonym">Cocoa</name>
    <dbReference type="NCBI Taxonomy" id="3641"/>
    <lineage>
        <taxon>Eukaryota</taxon>
        <taxon>Viridiplantae</taxon>
        <taxon>Streptophyta</taxon>
        <taxon>Embryophyta</taxon>
        <taxon>Tracheophyta</taxon>
        <taxon>Spermatophyta</taxon>
        <taxon>Magnoliopsida</taxon>
        <taxon>eudicotyledons</taxon>
        <taxon>Gunneridae</taxon>
        <taxon>Pentapetalae</taxon>
        <taxon>rosids</taxon>
        <taxon>malvids</taxon>
        <taxon>Malvales</taxon>
        <taxon>Malvaceae</taxon>
        <taxon>Byttnerioideae</taxon>
        <taxon>Theobroma</taxon>
    </lineage>
</organism>
<reference evidence="13 14" key="1">
    <citation type="journal article" date="2013" name="Genome Biol.">
        <title>The genome sequence of the most widely cultivated cacao type and its use to identify candidate genes regulating pod color.</title>
        <authorList>
            <person name="Motamayor J.C."/>
            <person name="Mockaitis K."/>
            <person name="Schmutz J."/>
            <person name="Haiminen N."/>
            <person name="Iii D.L."/>
            <person name="Cornejo O."/>
            <person name="Findley S.D."/>
            <person name="Zheng P."/>
            <person name="Utro F."/>
            <person name="Royaert S."/>
            <person name="Saski C."/>
            <person name="Jenkins J."/>
            <person name="Podicheti R."/>
            <person name="Zhao M."/>
            <person name="Scheffler B.E."/>
            <person name="Stack J.C."/>
            <person name="Feltus F.A."/>
            <person name="Mustiga G.M."/>
            <person name="Amores F."/>
            <person name="Phillips W."/>
            <person name="Marelli J.P."/>
            <person name="May G.D."/>
            <person name="Shapiro H."/>
            <person name="Ma J."/>
            <person name="Bustamante C.D."/>
            <person name="Schnell R.J."/>
            <person name="Main D."/>
            <person name="Gilbert D."/>
            <person name="Parida L."/>
            <person name="Kuhn D.N."/>
        </authorList>
    </citation>
    <scope>NUCLEOTIDE SEQUENCE [LARGE SCALE GENOMIC DNA]</scope>
    <source>
        <strain evidence="14">cv. Matina 1-6</strain>
    </source>
</reference>
<gene>
    <name evidence="13" type="ORF">TCM_010625</name>
</gene>